<proteinExistence type="predicted"/>
<evidence type="ECO:0000313" key="1">
    <source>
        <dbReference type="EMBL" id="ANM45117.1"/>
    </source>
</evidence>
<protein>
    <submittedName>
        <fullName evidence="1">Structural protein</fullName>
    </submittedName>
</protein>
<dbReference type="EMBL" id="KU521356">
    <property type="protein sequence ID" value="ANM45117.1"/>
    <property type="molecule type" value="Genomic_DNA"/>
</dbReference>
<dbReference type="Gene3D" id="2.120.10.80">
    <property type="entry name" value="Kelch-type beta propeller"/>
    <property type="match status" value="1"/>
</dbReference>
<evidence type="ECO:0000313" key="2">
    <source>
        <dbReference type="Proteomes" id="UP000224336"/>
    </source>
</evidence>
<reference evidence="1 2" key="1">
    <citation type="journal article" date="2016" name="Sci. Rep.">
        <title>A proposed integrated approach for the preclinical evaluation of phage therapy in Pseudomonas infections.</title>
        <authorList>
            <person name="Danis-Wlodarczyk K."/>
            <person name="Vandenheuvel D."/>
            <person name="Jang H.B."/>
            <person name="Briers Y."/>
            <person name="Olszak T."/>
            <person name="Arabski M."/>
            <person name="Wasik S."/>
            <person name="Drabik M."/>
            <person name="Higgins G."/>
            <person name="Tyrrell J."/>
            <person name="Harvey B.J."/>
            <person name="Noben J.P."/>
            <person name="Lavigne R."/>
            <person name="Drulis-Kawa Z."/>
        </authorList>
    </citation>
    <scope>NUCLEOTIDE SEQUENCE [LARGE SCALE GENOMIC DNA]</scope>
</reference>
<name>A0A192Y5W4_9CAUD</name>
<dbReference type="InterPro" id="IPR015915">
    <property type="entry name" value="Kelch-typ_b-propeller"/>
</dbReference>
<accession>A0A192Y5W4</accession>
<dbReference type="Proteomes" id="UP000224336">
    <property type="component" value="Segment"/>
</dbReference>
<sequence>MFELLLSPDIGEELPLVGFNEIIKLGDLPVALAGTMSYVDGNTLYVGSGHHTEGQTAATVFRRFTISPFADIGATASGTFLPGVSLGFGTLHKNNFIVYGGITGWNSAGNGGTGTSNFIQHFDIATGNRVERYSGPVPLWGTASASDGNDLILCVNPIGVNAMRLKPSSKSWLSGQDYSGGARSGQQLFFYNGYFYHFGGWDNTKNIPNLEVYRYNATTLIWEQTPWMIIPADKGTIWQGNGYVDGDYFNYLNAVDVGGVTKMFAQRFNIRRRKWAEPFELGIGFLNISSIAKGPDNSMIIVGGSKMAVGGGAYMLKSQLLTGIYQVKVAPLVLD</sequence>
<dbReference type="SUPFAM" id="SSF117281">
    <property type="entry name" value="Kelch motif"/>
    <property type="match status" value="1"/>
</dbReference>
<organism evidence="1 2">
    <name type="scientific">Pseudomonas phage KTN4</name>
    <dbReference type="NCBI Taxonomy" id="1862701"/>
    <lineage>
        <taxon>Viruses</taxon>
        <taxon>Duplodnaviria</taxon>
        <taxon>Heunggongvirae</taxon>
        <taxon>Uroviricota</taxon>
        <taxon>Caudoviricetes</taxon>
        <taxon>Chimalliviridae</taxon>
        <taxon>Phikzvirus</taxon>
        <taxon>Phikzvirus phiKZ</taxon>
    </lineage>
</organism>
<gene>
    <name evidence="1" type="ORF">KTN4_359</name>
</gene>